<feature type="compositionally biased region" description="Polar residues" evidence="1">
    <location>
        <begin position="18"/>
        <end position="27"/>
    </location>
</feature>
<keyword evidence="4" id="KW-0645">Protease</keyword>
<evidence type="ECO:0000313" key="5">
    <source>
        <dbReference type="Proteomes" id="UP000832041"/>
    </source>
</evidence>
<keyword evidence="2" id="KW-1133">Transmembrane helix</keyword>
<name>A0ABY4L6S8_THEAE</name>
<evidence type="ECO:0000259" key="3">
    <source>
        <dbReference type="Pfam" id="PF02517"/>
    </source>
</evidence>
<feature type="transmembrane region" description="Helical" evidence="2">
    <location>
        <begin position="252"/>
        <end position="274"/>
    </location>
</feature>
<dbReference type="InterPro" id="IPR003675">
    <property type="entry name" value="Rce1/LyrA-like_dom"/>
</dbReference>
<keyword evidence="2" id="KW-0472">Membrane</keyword>
<feature type="transmembrane region" description="Helical" evidence="2">
    <location>
        <begin position="80"/>
        <end position="103"/>
    </location>
</feature>
<protein>
    <submittedName>
        <fullName evidence="4">CPBP family intramembrane metalloprotease</fullName>
    </submittedName>
</protein>
<feature type="transmembrane region" description="Helical" evidence="2">
    <location>
        <begin position="335"/>
        <end position="355"/>
    </location>
</feature>
<evidence type="ECO:0000256" key="1">
    <source>
        <dbReference type="SAM" id="MobiDB-lite"/>
    </source>
</evidence>
<feature type="transmembrane region" description="Helical" evidence="2">
    <location>
        <begin position="280"/>
        <end position="297"/>
    </location>
</feature>
<keyword evidence="4" id="KW-0378">Hydrolase</keyword>
<evidence type="ECO:0000256" key="2">
    <source>
        <dbReference type="SAM" id="Phobius"/>
    </source>
</evidence>
<organism evidence="4 5">
    <name type="scientific">Thermobifida alba</name>
    <name type="common">Thermomonospora alba</name>
    <dbReference type="NCBI Taxonomy" id="53522"/>
    <lineage>
        <taxon>Bacteria</taxon>
        <taxon>Bacillati</taxon>
        <taxon>Actinomycetota</taxon>
        <taxon>Actinomycetes</taxon>
        <taxon>Streptosporangiales</taxon>
        <taxon>Nocardiopsidaceae</taxon>
        <taxon>Thermobifida</taxon>
    </lineage>
</organism>
<keyword evidence="5" id="KW-1185">Reference proteome</keyword>
<feature type="region of interest" description="Disordered" evidence="1">
    <location>
        <begin position="1"/>
        <end position="63"/>
    </location>
</feature>
<keyword evidence="4" id="KW-0482">Metalloprotease</keyword>
<evidence type="ECO:0000313" key="4">
    <source>
        <dbReference type="EMBL" id="UPT23005.1"/>
    </source>
</evidence>
<feature type="transmembrane region" description="Helical" evidence="2">
    <location>
        <begin position="123"/>
        <end position="143"/>
    </location>
</feature>
<feature type="transmembrane region" description="Helical" evidence="2">
    <location>
        <begin position="304"/>
        <end position="323"/>
    </location>
</feature>
<dbReference type="GO" id="GO:0008237">
    <property type="term" value="F:metallopeptidase activity"/>
    <property type="evidence" value="ECO:0007669"/>
    <property type="project" value="UniProtKB-KW"/>
</dbReference>
<accession>A0ABY4L6S8</accession>
<feature type="domain" description="CAAX prenyl protease 2/Lysostaphin resistance protein A-like" evidence="3">
    <location>
        <begin position="208"/>
        <end position="315"/>
    </location>
</feature>
<feature type="transmembrane region" description="Helical" evidence="2">
    <location>
        <begin position="199"/>
        <end position="218"/>
    </location>
</feature>
<proteinExistence type="predicted"/>
<keyword evidence="2" id="KW-0812">Transmembrane</keyword>
<reference evidence="4 5" key="1">
    <citation type="submission" date="2020-04" db="EMBL/GenBank/DDBJ databases">
        <title>Thermobifida alba genome sequencing and assembly.</title>
        <authorList>
            <person name="Luzics S."/>
            <person name="Horvath B."/>
            <person name="Nagy I."/>
            <person name="Toth A."/>
            <person name="Nagy I."/>
            <person name="Kukolya J."/>
        </authorList>
    </citation>
    <scope>NUCLEOTIDE SEQUENCE [LARGE SCALE GENOMIC DNA]</scope>
    <source>
        <strain evidence="4 5">DSM 43795</strain>
    </source>
</reference>
<gene>
    <name evidence="4" type="ORF">FOF52_20385</name>
</gene>
<sequence length="384" mass="41563">MGNVSPPWPSEPDPQERSVPQYSQTWASPGRAAGPGEPNTVWAWPPPVQPPRPRTDEPPPGVPYHRMARTERHRWWRPPLALGCAVPLFLGLNILLVIVVELGKAVQRIPADVAETGHPVADLAFELLLVVLLIPAVLFAVRFVQKRRGGSLSSVEGRLRWRWLLRCTAVAALCVTLSFAGLVALLLVTEPGEDVLGEYVGTGLFVSTMVVVVLLVPFQAAAEEYALRGFLMQLVGGYGDASRPRRSAPAAWVNRVFAGPVPAILVSGLVFTVMHDYFDWALADVAVFGLAMAWITWYTGGLEAAIALHVIHNVVAFSFAAYAGELDQSGTSGSWQGLLATVVEVGLFCLVVVWMRRRYGVRHTTAGGPAPQPADTVPSGSRPY</sequence>
<feature type="compositionally biased region" description="Pro residues" evidence="1">
    <location>
        <begin position="44"/>
        <end position="62"/>
    </location>
</feature>
<feature type="compositionally biased region" description="Pro residues" evidence="1">
    <location>
        <begin position="1"/>
        <end position="12"/>
    </location>
</feature>
<dbReference type="Proteomes" id="UP000832041">
    <property type="component" value="Chromosome"/>
</dbReference>
<feature type="transmembrane region" description="Helical" evidence="2">
    <location>
        <begin position="163"/>
        <end position="187"/>
    </location>
</feature>
<dbReference type="EMBL" id="CP051627">
    <property type="protein sequence ID" value="UPT23005.1"/>
    <property type="molecule type" value="Genomic_DNA"/>
</dbReference>
<dbReference type="Pfam" id="PF02517">
    <property type="entry name" value="Rce1-like"/>
    <property type="match status" value="1"/>
</dbReference>